<reference evidence="8 9" key="1">
    <citation type="journal article" date="2025" name="Int. J. Syst. Evol. Microbiol.">
        <title>Desulfovibrio falkowii sp. nov., Porphyromonas miyakawae sp. nov., Mediterraneibacter flintii sp. nov. and Owariibacterium komagatae gen. nov., sp. nov., isolated from human faeces.</title>
        <authorList>
            <person name="Hamaguchi T."/>
            <person name="Ohara M."/>
            <person name="Hisatomi A."/>
            <person name="Sekiguchi K."/>
            <person name="Takeda J.I."/>
            <person name="Ueyama J."/>
            <person name="Ito M."/>
            <person name="Nishiwaki H."/>
            <person name="Ogi T."/>
            <person name="Hirayama M."/>
            <person name="Ohkuma M."/>
            <person name="Sakamoto M."/>
            <person name="Ohno K."/>
        </authorList>
    </citation>
    <scope>NUCLEOTIDE SEQUENCE [LARGE SCALE GENOMIC DNA]</scope>
    <source>
        <strain evidence="8 9">13CB11C</strain>
    </source>
</reference>
<dbReference type="EMBL" id="BAAFSF010000004">
    <property type="protein sequence ID" value="GAB1252083.1"/>
    <property type="molecule type" value="Genomic_DNA"/>
</dbReference>
<dbReference type="Gene3D" id="3.30.2350.10">
    <property type="entry name" value="Pseudouridine synthase"/>
    <property type="match status" value="1"/>
</dbReference>
<comment type="caution">
    <text evidence="8">The sequence shown here is derived from an EMBL/GenBank/DDBJ whole genome shotgun (WGS) entry which is preliminary data.</text>
</comment>
<evidence type="ECO:0000313" key="9">
    <source>
        <dbReference type="Proteomes" id="UP001628220"/>
    </source>
</evidence>
<dbReference type="InterPro" id="IPR032819">
    <property type="entry name" value="TruB_C"/>
</dbReference>
<proteinExistence type="inferred from homology"/>
<keyword evidence="3 5" id="KW-0819">tRNA processing</keyword>
<name>A0ABQ0E2Z9_9PORP</name>
<evidence type="ECO:0000256" key="5">
    <source>
        <dbReference type="HAMAP-Rule" id="MF_01080"/>
    </source>
</evidence>
<dbReference type="EC" id="5.4.99.25" evidence="5"/>
<protein>
    <recommendedName>
        <fullName evidence="5">tRNA pseudouridine synthase B</fullName>
        <ecNumber evidence="5">5.4.99.25</ecNumber>
    </recommendedName>
    <alternativeName>
        <fullName evidence="5">tRNA pseudouridine(55) synthase</fullName>
        <shortName evidence="5">Psi55 synthase</shortName>
    </alternativeName>
    <alternativeName>
        <fullName evidence="5">tRNA pseudouridylate synthase</fullName>
    </alternativeName>
    <alternativeName>
        <fullName evidence="5">tRNA-uridine isomerase</fullName>
    </alternativeName>
</protein>
<dbReference type="HAMAP" id="MF_01080">
    <property type="entry name" value="TruB_bact"/>
    <property type="match status" value="1"/>
</dbReference>
<evidence type="ECO:0000256" key="2">
    <source>
        <dbReference type="ARBA" id="ARBA00005642"/>
    </source>
</evidence>
<dbReference type="PANTHER" id="PTHR13767">
    <property type="entry name" value="TRNA-PSEUDOURIDINE SYNTHASE"/>
    <property type="match status" value="1"/>
</dbReference>
<evidence type="ECO:0000259" key="7">
    <source>
        <dbReference type="Pfam" id="PF16198"/>
    </source>
</evidence>
<dbReference type="RefSeq" id="WP_411915854.1">
    <property type="nucleotide sequence ID" value="NZ_BAAFSF010000004.1"/>
</dbReference>
<evidence type="ECO:0000256" key="1">
    <source>
        <dbReference type="ARBA" id="ARBA00000385"/>
    </source>
</evidence>
<dbReference type="Pfam" id="PF16198">
    <property type="entry name" value="TruB_C_2"/>
    <property type="match status" value="1"/>
</dbReference>
<keyword evidence="4 5" id="KW-0413">Isomerase</keyword>
<accession>A0ABQ0E2Z9</accession>
<evidence type="ECO:0000313" key="8">
    <source>
        <dbReference type="EMBL" id="GAB1252083.1"/>
    </source>
</evidence>
<evidence type="ECO:0000256" key="3">
    <source>
        <dbReference type="ARBA" id="ARBA00022694"/>
    </source>
</evidence>
<dbReference type="SUPFAM" id="SSF55120">
    <property type="entry name" value="Pseudouridine synthase"/>
    <property type="match status" value="1"/>
</dbReference>
<dbReference type="NCBIfam" id="TIGR00431">
    <property type="entry name" value="TruB"/>
    <property type="match status" value="1"/>
</dbReference>
<feature type="domain" description="tRNA pseudouridylate synthase B C-terminal" evidence="7">
    <location>
        <begin position="206"/>
        <end position="246"/>
    </location>
</feature>
<gene>
    <name evidence="5 8" type="primary">truB</name>
    <name evidence="8" type="ORF">Tsumi_11890</name>
</gene>
<dbReference type="Proteomes" id="UP001628220">
    <property type="component" value="Unassembled WGS sequence"/>
</dbReference>
<dbReference type="CDD" id="cd02573">
    <property type="entry name" value="PseudoU_synth_EcTruB"/>
    <property type="match status" value="1"/>
</dbReference>
<dbReference type="InterPro" id="IPR020103">
    <property type="entry name" value="PsdUridine_synth_cat_dom_sf"/>
</dbReference>
<evidence type="ECO:0000256" key="4">
    <source>
        <dbReference type="ARBA" id="ARBA00023235"/>
    </source>
</evidence>
<organism evidence="8 9">
    <name type="scientific">Porphyromonas miyakawae</name>
    <dbReference type="NCBI Taxonomy" id="3137470"/>
    <lineage>
        <taxon>Bacteria</taxon>
        <taxon>Pseudomonadati</taxon>
        <taxon>Bacteroidota</taxon>
        <taxon>Bacteroidia</taxon>
        <taxon>Bacteroidales</taxon>
        <taxon>Porphyromonadaceae</taxon>
        <taxon>Porphyromonas</taxon>
    </lineage>
</organism>
<sequence length="256" mass="28691">MKEEQQLPSPLPLYTHADFVAGKPFRLLEGQVIAVNKPLDWTSFNVVSFFRIAVRKQLGLKKIKVGHAGTLDPKATGVLLLATGRATKCIERLMEGSKEYVAELKLGATTPSFDTEHEEDASYPYDHITQVLIQEQLQQMQGEQMQVPPLFSAISVKGKRAYELARKGVEHELPPKRITLKELELLSYEPPYAQLRIVCSRGTYIRSLARDLGKALNSGGYLTELKRTRVGDLTLDEAFEIEELPELLKAASLEVE</sequence>
<comment type="similarity">
    <text evidence="2 5">Belongs to the pseudouridine synthase TruB family. Type 1 subfamily.</text>
</comment>
<dbReference type="PANTHER" id="PTHR13767:SF2">
    <property type="entry name" value="PSEUDOURIDYLATE SYNTHASE TRUB1"/>
    <property type="match status" value="1"/>
</dbReference>
<dbReference type="Pfam" id="PF01509">
    <property type="entry name" value="TruB_N"/>
    <property type="match status" value="1"/>
</dbReference>
<feature type="active site" description="Nucleophile" evidence="5">
    <location>
        <position position="72"/>
    </location>
</feature>
<dbReference type="InterPro" id="IPR002501">
    <property type="entry name" value="PsdUridine_synth_N"/>
</dbReference>
<comment type="function">
    <text evidence="5">Responsible for synthesis of pseudouridine from uracil-55 in the psi GC loop of transfer RNAs.</text>
</comment>
<keyword evidence="9" id="KW-1185">Reference proteome</keyword>
<comment type="catalytic activity">
    <reaction evidence="1 5">
        <text>uridine(55) in tRNA = pseudouridine(55) in tRNA</text>
        <dbReference type="Rhea" id="RHEA:42532"/>
        <dbReference type="Rhea" id="RHEA-COMP:10101"/>
        <dbReference type="Rhea" id="RHEA-COMP:10102"/>
        <dbReference type="ChEBI" id="CHEBI:65314"/>
        <dbReference type="ChEBI" id="CHEBI:65315"/>
        <dbReference type="EC" id="5.4.99.25"/>
    </reaction>
</comment>
<dbReference type="InterPro" id="IPR014780">
    <property type="entry name" value="tRNA_psdUridine_synth_TruB"/>
</dbReference>
<evidence type="ECO:0000259" key="6">
    <source>
        <dbReference type="Pfam" id="PF01509"/>
    </source>
</evidence>
<feature type="domain" description="Pseudouridine synthase II N-terminal" evidence="6">
    <location>
        <begin position="58"/>
        <end position="205"/>
    </location>
</feature>